<dbReference type="EMBL" id="PPGH01000037">
    <property type="protein sequence ID" value="PQJ95511.1"/>
    <property type="molecule type" value="Genomic_DNA"/>
</dbReference>
<dbReference type="InterPro" id="IPR025711">
    <property type="entry name" value="PepSY"/>
</dbReference>
<evidence type="ECO:0000313" key="3">
    <source>
        <dbReference type="EMBL" id="PQJ95511.1"/>
    </source>
</evidence>
<proteinExistence type="predicted"/>
<evidence type="ECO:0000256" key="1">
    <source>
        <dbReference type="SAM" id="SignalP"/>
    </source>
</evidence>
<dbReference type="Pfam" id="PF03413">
    <property type="entry name" value="PepSY"/>
    <property type="match status" value="1"/>
</dbReference>
<dbReference type="Gene3D" id="3.10.450.40">
    <property type="match status" value="1"/>
</dbReference>
<gene>
    <name evidence="3" type="ORF">CXB77_15195</name>
</gene>
<reference evidence="3 4" key="1">
    <citation type="submission" date="2018-01" db="EMBL/GenBank/DDBJ databases">
        <title>The complete genome sequence of Chromatium okenii LaCa, a purple sulfur bacterium with a turbulent life.</title>
        <authorList>
            <person name="Luedin S.M."/>
            <person name="Liechti N."/>
            <person name="Storelli N."/>
            <person name="Danza F."/>
            <person name="Wittwer M."/>
            <person name="Pothier J.F."/>
            <person name="Tonolla M.A."/>
        </authorList>
    </citation>
    <scope>NUCLEOTIDE SEQUENCE [LARGE SCALE GENOMIC DNA]</scope>
    <source>
        <strain evidence="3 4">LaCa</strain>
    </source>
</reference>
<dbReference type="RefSeq" id="WP_105074533.1">
    <property type="nucleotide sequence ID" value="NZ_PPGH01000037.1"/>
</dbReference>
<keyword evidence="1" id="KW-0732">Signal</keyword>
<dbReference type="OrthoDB" id="5770914at2"/>
<sequence length="110" mass="12476">MFITRRFLIFFIAAMFSTSGNADHRAQRSAAAHDHARQALERGEVRPLAEILARVADAVPGEVIHVEFERQHQRDHPVWMYEIKVLAADGRLREVEVDAATGRILSVEDD</sequence>
<dbReference type="AlphaFoldDB" id="A0A2S7XQ51"/>
<organism evidence="3 4">
    <name type="scientific">Chromatium okenii</name>
    <dbReference type="NCBI Taxonomy" id="61644"/>
    <lineage>
        <taxon>Bacteria</taxon>
        <taxon>Pseudomonadati</taxon>
        <taxon>Pseudomonadota</taxon>
        <taxon>Gammaproteobacteria</taxon>
        <taxon>Chromatiales</taxon>
        <taxon>Chromatiaceae</taxon>
        <taxon>Chromatium</taxon>
    </lineage>
</organism>
<evidence type="ECO:0000313" key="4">
    <source>
        <dbReference type="Proteomes" id="UP000239936"/>
    </source>
</evidence>
<accession>A0A2S7XQ51</accession>
<evidence type="ECO:0000259" key="2">
    <source>
        <dbReference type="Pfam" id="PF03413"/>
    </source>
</evidence>
<protein>
    <submittedName>
        <fullName evidence="3">Peptidase</fullName>
    </submittedName>
</protein>
<feature type="signal peptide" evidence="1">
    <location>
        <begin position="1"/>
        <end position="22"/>
    </location>
</feature>
<name>A0A2S7XQ51_9GAMM</name>
<comment type="caution">
    <text evidence="3">The sequence shown here is derived from an EMBL/GenBank/DDBJ whole genome shotgun (WGS) entry which is preliminary data.</text>
</comment>
<feature type="domain" description="PepSY" evidence="2">
    <location>
        <begin position="48"/>
        <end position="108"/>
    </location>
</feature>
<dbReference type="Proteomes" id="UP000239936">
    <property type="component" value="Unassembled WGS sequence"/>
</dbReference>
<keyword evidence="4" id="KW-1185">Reference proteome</keyword>
<feature type="chain" id="PRO_5015592961" evidence="1">
    <location>
        <begin position="23"/>
        <end position="110"/>
    </location>
</feature>